<sequence>MSYSDFTLNRVTKDFNLTISERSDIFIEIPELTPSDFLQETLRDNLALALGSNTEKARSELIIAPILVELRKKLNYQISWFSGIDFSVDSTKGLNGNCDFIISQSPELLFVSAPVITIVEAKKENILAGLGQCVAEMLAAQIFNQNEGNEIPVIYGTVTTGTNWKFMRLTGQAIEIDLVEYFINDIGKILGILASGIYST</sequence>
<evidence type="ECO:0000313" key="2">
    <source>
        <dbReference type="Proteomes" id="UP001384579"/>
    </source>
</evidence>
<protein>
    <recommendedName>
        <fullName evidence="3">Restriction endonuclease</fullName>
    </recommendedName>
</protein>
<evidence type="ECO:0008006" key="3">
    <source>
        <dbReference type="Google" id="ProtNLM"/>
    </source>
</evidence>
<dbReference type="RefSeq" id="WP_340520444.1">
    <property type="nucleotide sequence ID" value="NZ_JBBLXS010000072.1"/>
</dbReference>
<accession>A0ABU8YK78</accession>
<reference evidence="1 2" key="1">
    <citation type="journal article" date="2020" name="Harmful Algae">
        <title>Molecular and morphological characterization of a novel dihydroanatoxin-a producing Microcoleus species (cyanobacteria) from the Russian River, California, USA.</title>
        <authorList>
            <person name="Conklin K.Y."/>
            <person name="Stancheva R."/>
            <person name="Otten T.G."/>
            <person name="Fadness R."/>
            <person name="Boyer G.L."/>
            <person name="Read B."/>
            <person name="Zhang X."/>
            <person name="Sheath R.G."/>
        </authorList>
    </citation>
    <scope>NUCLEOTIDE SEQUENCE [LARGE SCALE GENOMIC DNA]</scope>
    <source>
        <strain evidence="1 2">PTRS2</strain>
    </source>
</reference>
<evidence type="ECO:0000313" key="1">
    <source>
        <dbReference type="EMBL" id="MEK0184768.1"/>
    </source>
</evidence>
<keyword evidence="2" id="KW-1185">Reference proteome</keyword>
<gene>
    <name evidence="1" type="ORF">WMG39_07840</name>
</gene>
<organism evidence="1 2">
    <name type="scientific">Microcoleus anatoxicus PTRS2</name>
    <dbReference type="NCBI Taxonomy" id="2705321"/>
    <lineage>
        <taxon>Bacteria</taxon>
        <taxon>Bacillati</taxon>
        <taxon>Cyanobacteriota</taxon>
        <taxon>Cyanophyceae</taxon>
        <taxon>Oscillatoriophycideae</taxon>
        <taxon>Oscillatoriales</taxon>
        <taxon>Microcoleaceae</taxon>
        <taxon>Microcoleus</taxon>
        <taxon>Microcoleus anatoxicus</taxon>
    </lineage>
</organism>
<dbReference type="Proteomes" id="UP001384579">
    <property type="component" value="Unassembled WGS sequence"/>
</dbReference>
<name>A0ABU8YK78_9CYAN</name>
<proteinExistence type="predicted"/>
<comment type="caution">
    <text evidence="1">The sequence shown here is derived from an EMBL/GenBank/DDBJ whole genome shotgun (WGS) entry which is preliminary data.</text>
</comment>
<dbReference type="EMBL" id="JBBLXS010000072">
    <property type="protein sequence ID" value="MEK0184768.1"/>
    <property type="molecule type" value="Genomic_DNA"/>
</dbReference>